<accession>A0A087SIQ3</accession>
<reference evidence="2 3" key="1">
    <citation type="journal article" date="2014" name="BMC Genomics">
        <title>Oil accumulation mechanisms of the oleaginous microalga Chlorella protothecoides revealed through its genome, transcriptomes, and proteomes.</title>
        <authorList>
            <person name="Gao C."/>
            <person name="Wang Y."/>
            <person name="Shen Y."/>
            <person name="Yan D."/>
            <person name="He X."/>
            <person name="Dai J."/>
            <person name="Wu Q."/>
        </authorList>
    </citation>
    <scope>NUCLEOTIDE SEQUENCE [LARGE SCALE GENOMIC DNA]</scope>
    <source>
        <strain evidence="2 3">0710</strain>
    </source>
</reference>
<dbReference type="GeneID" id="23613840"/>
<sequence length="465" mass="46382">MNNPVQEHSGPSQSAFAGQALATPSVSSSDSSHVASPTAQRTPPPLEDARASVLRALSGVSEVVSASRKVDEEARAAILARRRARMGGPGAAPPGNGPPSRSGSMPGADTGLGLGLHARLNSLAEGQVPGLSPHGPGIYGAGLAGALHSGSAGACPSPLAALAGSASVPLGEAFHPAAPRLHSPLPQSSAGGHAPPPHFPALLDALGVLGVPQLLLLRSEVDRQLAWRGVLGGAPDMGFSPAQPAGGASPDASMLLLALQQAQAMRQGSLGPQDPAPLTAGSGSAGAQPAAERLSLREWVPQGAPAGAARSGAMAAAAARAPSLPALPTSWAEDVQLPTPFADPVRQATMPALSPATSLQAQGLGMEEAGLTQGMGAWSPVPQRSTGPGMTQEMLAAVTAGLHLFDPPSGGLSQDQQAASLGYQGDAGLGDPGADQGSPHRLHYPHGQEGVWDAPLDAGWAVQYR</sequence>
<protein>
    <submittedName>
        <fullName evidence="2">Uncharacterized protein</fullName>
    </submittedName>
</protein>
<dbReference type="AlphaFoldDB" id="A0A087SIQ3"/>
<proteinExistence type="predicted"/>
<feature type="region of interest" description="Disordered" evidence="1">
    <location>
        <begin position="422"/>
        <end position="441"/>
    </location>
</feature>
<feature type="region of interest" description="Disordered" evidence="1">
    <location>
        <begin position="1"/>
        <end position="50"/>
    </location>
</feature>
<feature type="region of interest" description="Disordered" evidence="1">
    <location>
        <begin position="82"/>
        <end position="113"/>
    </location>
</feature>
<gene>
    <name evidence="2" type="ORF">F751_2449</name>
</gene>
<dbReference type="Proteomes" id="UP000028924">
    <property type="component" value="Unassembled WGS sequence"/>
</dbReference>
<keyword evidence="3" id="KW-1185">Reference proteome</keyword>
<name>A0A087SIQ3_AUXPR</name>
<evidence type="ECO:0000313" key="3">
    <source>
        <dbReference type="Proteomes" id="UP000028924"/>
    </source>
</evidence>
<dbReference type="RefSeq" id="XP_011398503.1">
    <property type="nucleotide sequence ID" value="XM_011400201.1"/>
</dbReference>
<feature type="region of interest" description="Disordered" evidence="1">
    <location>
        <begin position="265"/>
        <end position="291"/>
    </location>
</feature>
<organism evidence="2 3">
    <name type="scientific">Auxenochlorella protothecoides</name>
    <name type="common">Green microalga</name>
    <name type="synonym">Chlorella protothecoides</name>
    <dbReference type="NCBI Taxonomy" id="3075"/>
    <lineage>
        <taxon>Eukaryota</taxon>
        <taxon>Viridiplantae</taxon>
        <taxon>Chlorophyta</taxon>
        <taxon>core chlorophytes</taxon>
        <taxon>Trebouxiophyceae</taxon>
        <taxon>Chlorellales</taxon>
        <taxon>Chlorellaceae</taxon>
        <taxon>Auxenochlorella</taxon>
    </lineage>
</organism>
<feature type="compositionally biased region" description="Low complexity" evidence="1">
    <location>
        <begin position="98"/>
        <end position="108"/>
    </location>
</feature>
<feature type="compositionally biased region" description="Polar residues" evidence="1">
    <location>
        <begin position="1"/>
        <end position="16"/>
    </location>
</feature>
<evidence type="ECO:0000313" key="2">
    <source>
        <dbReference type="EMBL" id="KFM25607.1"/>
    </source>
</evidence>
<dbReference type="EMBL" id="KL662122">
    <property type="protein sequence ID" value="KFM25607.1"/>
    <property type="molecule type" value="Genomic_DNA"/>
</dbReference>
<dbReference type="KEGG" id="apro:F751_2449"/>
<feature type="compositionally biased region" description="Low complexity" evidence="1">
    <location>
        <begin position="22"/>
        <end position="38"/>
    </location>
</feature>
<evidence type="ECO:0000256" key="1">
    <source>
        <dbReference type="SAM" id="MobiDB-lite"/>
    </source>
</evidence>